<evidence type="ECO:0000256" key="2">
    <source>
        <dbReference type="SAM" id="SignalP"/>
    </source>
</evidence>
<accession>A0A5C6S603</accession>
<gene>
    <name evidence="3" type="ORF">FQV27_07510</name>
</gene>
<evidence type="ECO:0000256" key="1">
    <source>
        <dbReference type="SAM" id="MobiDB-lite"/>
    </source>
</evidence>
<feature type="region of interest" description="Disordered" evidence="1">
    <location>
        <begin position="25"/>
        <end position="99"/>
    </location>
</feature>
<dbReference type="EMBL" id="VOPL01000002">
    <property type="protein sequence ID" value="TXB69946.1"/>
    <property type="molecule type" value="Genomic_DNA"/>
</dbReference>
<keyword evidence="4" id="KW-1185">Reference proteome</keyword>
<dbReference type="OrthoDB" id="7666115at2"/>
<sequence length="160" mass="17954">MNTGSILTMTAVLASLAFTPALADPGKGNGNGKGNKHHKSAGDSGRHGDGKRVNYAKGCPPGLAKKDPACVPPGQAKKYNHERDRDGDRDHVRDHDRDRDHYRTGDVFRVGDYTIIRDLDRYGLERRDDWRYYRDGDRAYRVDSNTRKVLAVVELIDAFN</sequence>
<feature type="compositionally biased region" description="Basic and acidic residues" evidence="1">
    <location>
        <begin position="79"/>
        <end position="99"/>
    </location>
</feature>
<evidence type="ECO:0008006" key="5">
    <source>
        <dbReference type="Google" id="ProtNLM"/>
    </source>
</evidence>
<comment type="caution">
    <text evidence="3">The sequence shown here is derived from an EMBL/GenBank/DDBJ whole genome shotgun (WGS) entry which is preliminary data.</text>
</comment>
<protein>
    <recommendedName>
        <fullName evidence="5">Excinuclease ABC subunit A</fullName>
    </recommendedName>
</protein>
<feature type="compositionally biased region" description="Basic and acidic residues" evidence="1">
    <location>
        <begin position="40"/>
        <end position="52"/>
    </location>
</feature>
<dbReference type="AlphaFoldDB" id="A0A5C6S603"/>
<dbReference type="Proteomes" id="UP000321562">
    <property type="component" value="Unassembled WGS sequence"/>
</dbReference>
<keyword evidence="2" id="KW-0732">Signal</keyword>
<name>A0A5C6S603_9RHOB</name>
<evidence type="ECO:0000313" key="4">
    <source>
        <dbReference type="Proteomes" id="UP000321562"/>
    </source>
</evidence>
<organism evidence="3 4">
    <name type="scientific">Paracoccus aurantiacus</name>
    <dbReference type="NCBI Taxonomy" id="2599412"/>
    <lineage>
        <taxon>Bacteria</taxon>
        <taxon>Pseudomonadati</taxon>
        <taxon>Pseudomonadota</taxon>
        <taxon>Alphaproteobacteria</taxon>
        <taxon>Rhodobacterales</taxon>
        <taxon>Paracoccaceae</taxon>
        <taxon>Paracoccus</taxon>
    </lineage>
</organism>
<proteinExistence type="predicted"/>
<dbReference type="RefSeq" id="WP_147097236.1">
    <property type="nucleotide sequence ID" value="NZ_JBHUFH010000001.1"/>
</dbReference>
<reference evidence="3 4" key="1">
    <citation type="submission" date="2019-08" db="EMBL/GenBank/DDBJ databases">
        <authorList>
            <person name="Ye J."/>
        </authorList>
    </citation>
    <scope>NUCLEOTIDE SEQUENCE [LARGE SCALE GENOMIC DNA]</scope>
    <source>
        <strain evidence="3 4">TK008</strain>
    </source>
</reference>
<evidence type="ECO:0000313" key="3">
    <source>
        <dbReference type="EMBL" id="TXB69946.1"/>
    </source>
</evidence>
<feature type="signal peptide" evidence="2">
    <location>
        <begin position="1"/>
        <end position="23"/>
    </location>
</feature>
<feature type="chain" id="PRO_5022928870" description="Excinuclease ABC subunit A" evidence="2">
    <location>
        <begin position="24"/>
        <end position="160"/>
    </location>
</feature>